<dbReference type="InterPro" id="IPR014001">
    <property type="entry name" value="Helicase_ATP-bd"/>
</dbReference>
<dbReference type="SMART" id="SM00490">
    <property type="entry name" value="HELICc"/>
    <property type="match status" value="1"/>
</dbReference>
<sequence length="487" mass="55098">MNYQFYSGFTSELEKIAKVKTPLKEHQLRVVKRMLEEDQEGLVVAHGLGSGKTLTSLAVIDALKQPTDVVVPASLQDNYAKEQRKHTSGIKLEIQSLQNIARKRRVPSKPVLIIDEAHRARNPDTAQYRTLAASPAKKRMLLTASPIYNHPSDLAPLVNIAAGNKVLPLNKKDFENAYILKKKISPGFWKSLIGIKPGELAELNPDKRDELNEVMRKWVDYQENSREGFPEKTTTTIKVPMTEEQLKVHDSILGKAPFWVRMKVRAGLPPSKSESKQLNSFLTGTRQISNTTKAHQPDAVPQEPKIEDAFRRLKKVLKEKGKKGKAVVYSQYLSAGIEPYKRRLEEAKIPYGEFTGKMRKKERDQLIRDYNTGKKKVLLLSRAGGEGLDLVGTNLVQIMEPHWNNEAINQVIGRAVRYGSHAHLPKKDRKVQIQKFLARRPDPGFFGKLIGSDKDRATDEYLQMLADNKDLLNIQFIDLLKGSTSEQ</sequence>
<dbReference type="InterPro" id="IPR001650">
    <property type="entry name" value="Helicase_C-like"/>
</dbReference>
<dbReference type="AlphaFoldDB" id="A0A0F9UZT8"/>
<dbReference type="PANTHER" id="PTHR10799">
    <property type="entry name" value="SNF2/RAD54 HELICASE FAMILY"/>
    <property type="match status" value="1"/>
</dbReference>
<dbReference type="SMART" id="SM00487">
    <property type="entry name" value="DEXDc"/>
    <property type="match status" value="1"/>
</dbReference>
<dbReference type="GO" id="GO:0016787">
    <property type="term" value="F:hydrolase activity"/>
    <property type="evidence" value="ECO:0007669"/>
    <property type="project" value="UniProtKB-KW"/>
</dbReference>
<dbReference type="EMBL" id="LAZR01000051">
    <property type="protein sequence ID" value="KKN98465.1"/>
    <property type="molecule type" value="Genomic_DNA"/>
</dbReference>
<dbReference type="InterPro" id="IPR027417">
    <property type="entry name" value="P-loop_NTPase"/>
</dbReference>
<dbReference type="PROSITE" id="PS51194">
    <property type="entry name" value="HELICASE_CTER"/>
    <property type="match status" value="1"/>
</dbReference>
<evidence type="ECO:0000313" key="4">
    <source>
        <dbReference type="EMBL" id="KKN98465.1"/>
    </source>
</evidence>
<reference evidence="4" key="1">
    <citation type="journal article" date="2015" name="Nature">
        <title>Complex archaea that bridge the gap between prokaryotes and eukaryotes.</title>
        <authorList>
            <person name="Spang A."/>
            <person name="Saw J.H."/>
            <person name="Jorgensen S.L."/>
            <person name="Zaremba-Niedzwiedzka K."/>
            <person name="Martijn J."/>
            <person name="Lind A.E."/>
            <person name="van Eijk R."/>
            <person name="Schleper C."/>
            <person name="Guy L."/>
            <person name="Ettema T.J."/>
        </authorList>
    </citation>
    <scope>NUCLEOTIDE SEQUENCE</scope>
</reference>
<keyword evidence="1" id="KW-0378">Hydrolase</keyword>
<comment type="caution">
    <text evidence="4">The sequence shown here is derived from an EMBL/GenBank/DDBJ whole genome shotgun (WGS) entry which is preliminary data.</text>
</comment>
<dbReference type="GO" id="GO:0005524">
    <property type="term" value="F:ATP binding"/>
    <property type="evidence" value="ECO:0007669"/>
    <property type="project" value="InterPro"/>
</dbReference>
<dbReference type="InterPro" id="IPR000330">
    <property type="entry name" value="SNF2_N"/>
</dbReference>
<evidence type="ECO:0000259" key="3">
    <source>
        <dbReference type="PROSITE" id="PS51194"/>
    </source>
</evidence>
<evidence type="ECO:0000259" key="2">
    <source>
        <dbReference type="PROSITE" id="PS51192"/>
    </source>
</evidence>
<dbReference type="CDD" id="cd18793">
    <property type="entry name" value="SF2_C_SNF"/>
    <property type="match status" value="1"/>
</dbReference>
<dbReference type="PROSITE" id="PS51192">
    <property type="entry name" value="HELICASE_ATP_BIND_1"/>
    <property type="match status" value="1"/>
</dbReference>
<protein>
    <recommendedName>
        <fullName evidence="5">Helicase ATP-binding domain-containing protein</fullName>
    </recommendedName>
</protein>
<evidence type="ECO:0000256" key="1">
    <source>
        <dbReference type="ARBA" id="ARBA00022801"/>
    </source>
</evidence>
<proteinExistence type="predicted"/>
<evidence type="ECO:0008006" key="5">
    <source>
        <dbReference type="Google" id="ProtNLM"/>
    </source>
</evidence>
<dbReference type="Pfam" id="PF00271">
    <property type="entry name" value="Helicase_C"/>
    <property type="match status" value="1"/>
</dbReference>
<feature type="domain" description="Helicase ATP-binding" evidence="2">
    <location>
        <begin position="33"/>
        <end position="164"/>
    </location>
</feature>
<gene>
    <name evidence="4" type="ORF">LCGC14_0145760</name>
</gene>
<dbReference type="Gene3D" id="3.40.50.300">
    <property type="entry name" value="P-loop containing nucleotide triphosphate hydrolases"/>
    <property type="match status" value="2"/>
</dbReference>
<name>A0A0F9UZT8_9ZZZZ</name>
<organism evidence="4">
    <name type="scientific">marine sediment metagenome</name>
    <dbReference type="NCBI Taxonomy" id="412755"/>
    <lineage>
        <taxon>unclassified sequences</taxon>
        <taxon>metagenomes</taxon>
        <taxon>ecological metagenomes</taxon>
    </lineage>
</organism>
<dbReference type="Pfam" id="PF00176">
    <property type="entry name" value="SNF2-rel_dom"/>
    <property type="match status" value="1"/>
</dbReference>
<accession>A0A0F9UZT8</accession>
<feature type="domain" description="Helicase C-terminal" evidence="3">
    <location>
        <begin position="305"/>
        <end position="480"/>
    </location>
</feature>
<dbReference type="InterPro" id="IPR049730">
    <property type="entry name" value="SNF2/RAD54-like_C"/>
</dbReference>
<dbReference type="SUPFAM" id="SSF52540">
    <property type="entry name" value="P-loop containing nucleoside triphosphate hydrolases"/>
    <property type="match status" value="2"/>
</dbReference>